<dbReference type="InterPro" id="IPR001024">
    <property type="entry name" value="PLAT/LH2_dom"/>
</dbReference>
<evidence type="ECO:0000313" key="3">
    <source>
        <dbReference type="EMBL" id="CBY33033.1"/>
    </source>
</evidence>
<proteinExistence type="predicted"/>
<dbReference type="Proteomes" id="UP000011014">
    <property type="component" value="Unassembled WGS sequence"/>
</dbReference>
<dbReference type="PROSITE" id="PS50095">
    <property type="entry name" value="PLAT"/>
    <property type="match status" value="1"/>
</dbReference>
<organism evidence="3">
    <name type="scientific">Oikopleura dioica</name>
    <name type="common">Tunicate</name>
    <dbReference type="NCBI Taxonomy" id="34765"/>
    <lineage>
        <taxon>Eukaryota</taxon>
        <taxon>Metazoa</taxon>
        <taxon>Chordata</taxon>
        <taxon>Tunicata</taxon>
        <taxon>Appendicularia</taxon>
        <taxon>Copelata</taxon>
        <taxon>Oikopleuridae</taxon>
        <taxon>Oikopleura</taxon>
    </lineage>
</organism>
<name>E4YBU6_OIKDI</name>
<dbReference type="AlphaFoldDB" id="E4YBU6"/>
<protein>
    <recommendedName>
        <fullName evidence="2">PLAT domain-containing protein</fullName>
    </recommendedName>
</protein>
<accession>E4YBU6</accession>
<evidence type="ECO:0000259" key="2">
    <source>
        <dbReference type="PROSITE" id="PS50095"/>
    </source>
</evidence>
<reference evidence="3" key="1">
    <citation type="journal article" date="2010" name="Science">
        <title>Plasticity of animal genome architecture unmasked by rapid evolution of a pelagic tunicate.</title>
        <authorList>
            <person name="Denoeud F."/>
            <person name="Henriet S."/>
            <person name="Mungpakdee S."/>
            <person name="Aury J.M."/>
            <person name="Da Silva C."/>
            <person name="Brinkmann H."/>
            <person name="Mikhaleva J."/>
            <person name="Olsen L.C."/>
            <person name="Jubin C."/>
            <person name="Canestro C."/>
            <person name="Bouquet J.M."/>
            <person name="Danks G."/>
            <person name="Poulain J."/>
            <person name="Campsteijn C."/>
            <person name="Adamski M."/>
            <person name="Cross I."/>
            <person name="Yadetie F."/>
            <person name="Muffato M."/>
            <person name="Louis A."/>
            <person name="Butcher S."/>
            <person name="Tsagkogeorga G."/>
            <person name="Konrad A."/>
            <person name="Singh S."/>
            <person name="Jensen M.F."/>
            <person name="Cong E.H."/>
            <person name="Eikeseth-Otteraa H."/>
            <person name="Noel B."/>
            <person name="Anthouard V."/>
            <person name="Porcel B.M."/>
            <person name="Kachouri-Lafond R."/>
            <person name="Nishino A."/>
            <person name="Ugolini M."/>
            <person name="Chourrout P."/>
            <person name="Nishida H."/>
            <person name="Aasland R."/>
            <person name="Huzurbazar S."/>
            <person name="Westhof E."/>
            <person name="Delsuc F."/>
            <person name="Lehrach H."/>
            <person name="Reinhardt R."/>
            <person name="Weissenbach J."/>
            <person name="Roy S.W."/>
            <person name="Artiguenave F."/>
            <person name="Postlethwait J.H."/>
            <person name="Manak J.R."/>
            <person name="Thompson E.M."/>
            <person name="Jaillon O."/>
            <person name="Du Pasquier L."/>
            <person name="Boudinot P."/>
            <person name="Liberles D.A."/>
            <person name="Volff J.N."/>
            <person name="Philippe H."/>
            <person name="Lenhard B."/>
            <person name="Roest Crollius H."/>
            <person name="Wincker P."/>
            <person name="Chourrout D."/>
        </authorList>
    </citation>
    <scope>NUCLEOTIDE SEQUENCE [LARGE SCALE GENOMIC DNA]</scope>
</reference>
<gene>
    <name evidence="3" type="ORF">GSOID_T00020899001</name>
</gene>
<feature type="domain" description="PLAT" evidence="2">
    <location>
        <begin position="608"/>
        <end position="729"/>
    </location>
</feature>
<dbReference type="Gene3D" id="2.60.60.20">
    <property type="entry name" value="PLAT/LH2 domain"/>
    <property type="match status" value="1"/>
</dbReference>
<comment type="caution">
    <text evidence="1">Lacks conserved residue(s) required for the propagation of feature annotation.</text>
</comment>
<sequence>MAERSEAKDAKRSFAINYNPIKASPKWICKQLRLETLQSGETTWQPILEFNGEITFKKTETRILRPQSAILGQNGGEEFTSGLNSLLAGNLPVGILSVPLNNLQNCAFAELEPLSSATVQIISPKTGSILEQLSILTIFQNSNSNSAREKTTMRKSFEASKKKVKYWIRIKVVFFLNSNQTNFQTCGQLSSEGFNGILMTLIGTQDWSNPIAINGKLTGELQYLCVDLEPIGKVQKVLFDNVTRSIPIEWVQIIPDGSSPILLTNIQVKLLLCERIHVLQQSGSRMLALKGYKYKVFLLTGQKLRKDVVKVSELPRRACSSVQFKLSIKLIGSQKSSQIHELNTKSLKVGSEIETDFYDKNLGIIEKVILYLDEGNAGAGKAFFYIKSSKIKDLYLEKINIQKSCGEVLDQSELRIQFEKRILFEINDWIKFKPDGQEYLHKVELCASDRETFMKLSSSWDDIAKTALPGSSSARVGFITRSRSGGVRSSFIERQSEQTWVISISNQNVNLSPESTVNLALRTQNTVSARVKVPALTANRIDTLHFKDKEMIPSIDQISLDLSNLAPSDSWYCEHLLLKKLSCRGTIMFPVCKQLARNVKPLTLTPGVKYRVYVYSQGRSEIGRRSYLRLRGSDGKTSKILQLTSAAEKRFKQETDDFEVTCFDFAGKDIGSIIGGVLWSEDCVRWYCHQIQVQLCRMAADAKVNWTLAKIFPVERWISKQSPEPVTFE</sequence>
<evidence type="ECO:0000256" key="1">
    <source>
        <dbReference type="PROSITE-ProRule" id="PRU00152"/>
    </source>
</evidence>
<dbReference type="EMBL" id="FN654388">
    <property type="protein sequence ID" value="CBY33033.1"/>
    <property type="molecule type" value="Genomic_DNA"/>
</dbReference>